<evidence type="ECO:0000256" key="7">
    <source>
        <dbReference type="ARBA" id="ARBA00023125"/>
    </source>
</evidence>
<name>A0A2V3YPL9_9FIRM</name>
<protein>
    <recommendedName>
        <fullName evidence="2">Stage 0 sporulation protein A homolog</fullName>
    </recommendedName>
</protein>
<keyword evidence="8" id="KW-0804">Transcription</keyword>
<evidence type="ECO:0000256" key="5">
    <source>
        <dbReference type="ARBA" id="ARBA00023012"/>
    </source>
</evidence>
<sequence>MKKVMIVDDEVLVRIGIKSMTSWEQYGYTIVADASDGEEALKKIRQYEPHIILTDLKMQPMDGFDLIAKCAADYPRIRFIVLSNYNDFENVRKAMKLGAYDYIFKLTIHVDELLKIMDEASMDLDEEEMKPRSDTSEVVYKNLDAIKNNLVKQALTKKDGFLDGVQKGFDDIHLKIDFRRPYCAVTIQPDSLEIVRKRGDFLENDLFLFSMENIITEILGRGGRAEVFLDPDQDFLVVINQGEAQDWKEFFEILELKFGTLVKYIKQYYGIGISGAVSGELCGIEKLKAAAERNKKLLGERFFRQTGELAAGPVREYEDMVLPEEYRTAPLEQLLLNGDFHGMEDYMEKLLLFFEDKGCWRPEDIRRRLMKAYKKLNLGLSRYGIDVESIRDENGANLEDAIGGYACYRDIECAVRELLTLYRKEYESMTGKPCRREIALVKSYVGDHLSEELSIVRIGEVAGMSESRFSHVFKEETGISFMEYVGMVRMEKARELLQNTDLRINEIAEQIGIANPNYFSAQYKKRTGQSPNEFRRSLMEQNMKEK</sequence>
<dbReference type="InterPro" id="IPR018062">
    <property type="entry name" value="HTH_AraC-typ_CS"/>
</dbReference>
<feature type="domain" description="HTH araC/xylS-type" evidence="11">
    <location>
        <begin position="439"/>
        <end position="537"/>
    </location>
</feature>
<dbReference type="SUPFAM" id="SSF46689">
    <property type="entry name" value="Homeodomain-like"/>
    <property type="match status" value="2"/>
</dbReference>
<evidence type="ECO:0000256" key="10">
    <source>
        <dbReference type="PROSITE-ProRule" id="PRU00169"/>
    </source>
</evidence>
<dbReference type="GeneID" id="86060258"/>
<dbReference type="PROSITE" id="PS01124">
    <property type="entry name" value="HTH_ARAC_FAMILY_2"/>
    <property type="match status" value="1"/>
</dbReference>
<dbReference type="PROSITE" id="PS50110">
    <property type="entry name" value="RESPONSE_REGULATORY"/>
    <property type="match status" value="1"/>
</dbReference>
<dbReference type="CDD" id="cd17536">
    <property type="entry name" value="REC_YesN-like"/>
    <property type="match status" value="1"/>
</dbReference>
<proteinExistence type="predicted"/>
<dbReference type="PANTHER" id="PTHR42713:SF3">
    <property type="entry name" value="TRANSCRIPTIONAL REGULATORY PROTEIN HPTR"/>
    <property type="match status" value="1"/>
</dbReference>
<dbReference type="GO" id="GO:0000160">
    <property type="term" value="P:phosphorelay signal transduction system"/>
    <property type="evidence" value="ECO:0007669"/>
    <property type="project" value="UniProtKB-KW"/>
</dbReference>
<dbReference type="GO" id="GO:0043565">
    <property type="term" value="F:sequence-specific DNA binding"/>
    <property type="evidence" value="ECO:0007669"/>
    <property type="project" value="InterPro"/>
</dbReference>
<comment type="subcellular location">
    <subcellularLocation>
        <location evidence="1">Cytoplasm</location>
    </subcellularLocation>
</comment>
<gene>
    <name evidence="13" type="ORF">DFR60_102269</name>
</gene>
<keyword evidence="4 10" id="KW-0597">Phosphoprotein</keyword>
<accession>A0A2V3YPL9</accession>
<dbReference type="PRINTS" id="PR00032">
    <property type="entry name" value="HTHARAC"/>
</dbReference>
<dbReference type="Pfam" id="PF00072">
    <property type="entry name" value="Response_reg"/>
    <property type="match status" value="1"/>
</dbReference>
<dbReference type="Gene3D" id="1.10.10.60">
    <property type="entry name" value="Homeodomain-like"/>
    <property type="match status" value="2"/>
</dbReference>
<feature type="domain" description="Response regulatory" evidence="12">
    <location>
        <begin position="3"/>
        <end position="120"/>
    </location>
</feature>
<dbReference type="InterPro" id="IPR011006">
    <property type="entry name" value="CheY-like_superfamily"/>
</dbReference>
<comment type="function">
    <text evidence="9">May play the central regulatory role in sporulation. It may be an element of the effector pathway responsible for the activation of sporulation genes in response to nutritional stress. Spo0A may act in concert with spo0H (a sigma factor) to control the expression of some genes that are critical to the sporulation process.</text>
</comment>
<keyword evidence="14" id="KW-1185">Reference proteome</keyword>
<dbReference type="RefSeq" id="WP_110321858.1">
    <property type="nucleotide sequence ID" value="NZ_QJKD01000002.1"/>
</dbReference>
<keyword evidence="3" id="KW-0963">Cytoplasm</keyword>
<dbReference type="AlphaFoldDB" id="A0A2V3YPL9"/>
<dbReference type="GO" id="GO:0005737">
    <property type="term" value="C:cytoplasm"/>
    <property type="evidence" value="ECO:0007669"/>
    <property type="project" value="UniProtKB-SubCell"/>
</dbReference>
<evidence type="ECO:0000313" key="14">
    <source>
        <dbReference type="Proteomes" id="UP000248057"/>
    </source>
</evidence>
<evidence type="ECO:0000256" key="2">
    <source>
        <dbReference type="ARBA" id="ARBA00018672"/>
    </source>
</evidence>
<evidence type="ECO:0000313" key="13">
    <source>
        <dbReference type="EMBL" id="PXX55994.1"/>
    </source>
</evidence>
<dbReference type="InterPro" id="IPR018060">
    <property type="entry name" value="HTH_AraC"/>
</dbReference>
<evidence type="ECO:0000256" key="6">
    <source>
        <dbReference type="ARBA" id="ARBA00023015"/>
    </source>
</evidence>
<dbReference type="InterPro" id="IPR009057">
    <property type="entry name" value="Homeodomain-like_sf"/>
</dbReference>
<dbReference type="Pfam" id="PF12833">
    <property type="entry name" value="HTH_18"/>
    <property type="match status" value="1"/>
</dbReference>
<dbReference type="InterPro" id="IPR020449">
    <property type="entry name" value="Tscrpt_reg_AraC-type_HTH"/>
</dbReference>
<evidence type="ECO:0000256" key="9">
    <source>
        <dbReference type="ARBA" id="ARBA00024867"/>
    </source>
</evidence>
<dbReference type="SMART" id="SM00342">
    <property type="entry name" value="HTH_ARAC"/>
    <property type="match status" value="1"/>
</dbReference>
<dbReference type="InterPro" id="IPR001789">
    <property type="entry name" value="Sig_transdc_resp-reg_receiver"/>
</dbReference>
<dbReference type="SMART" id="SM00448">
    <property type="entry name" value="REC"/>
    <property type="match status" value="1"/>
</dbReference>
<dbReference type="Proteomes" id="UP000248057">
    <property type="component" value="Unassembled WGS sequence"/>
</dbReference>
<evidence type="ECO:0000256" key="4">
    <source>
        <dbReference type="ARBA" id="ARBA00022553"/>
    </source>
</evidence>
<keyword evidence="7" id="KW-0238">DNA-binding</keyword>
<dbReference type="SUPFAM" id="SSF52172">
    <property type="entry name" value="CheY-like"/>
    <property type="match status" value="1"/>
</dbReference>
<feature type="modified residue" description="4-aspartylphosphate" evidence="10">
    <location>
        <position position="55"/>
    </location>
</feature>
<evidence type="ECO:0000259" key="12">
    <source>
        <dbReference type="PROSITE" id="PS50110"/>
    </source>
</evidence>
<evidence type="ECO:0000256" key="8">
    <source>
        <dbReference type="ARBA" id="ARBA00023163"/>
    </source>
</evidence>
<evidence type="ECO:0000256" key="3">
    <source>
        <dbReference type="ARBA" id="ARBA00022490"/>
    </source>
</evidence>
<dbReference type="InterPro" id="IPR051552">
    <property type="entry name" value="HptR"/>
</dbReference>
<dbReference type="PROSITE" id="PS00041">
    <property type="entry name" value="HTH_ARAC_FAMILY_1"/>
    <property type="match status" value="1"/>
</dbReference>
<evidence type="ECO:0000259" key="11">
    <source>
        <dbReference type="PROSITE" id="PS01124"/>
    </source>
</evidence>
<organism evidence="13 14">
    <name type="scientific">Hungatella effluvii</name>
    <dbReference type="NCBI Taxonomy" id="1096246"/>
    <lineage>
        <taxon>Bacteria</taxon>
        <taxon>Bacillati</taxon>
        <taxon>Bacillota</taxon>
        <taxon>Clostridia</taxon>
        <taxon>Lachnospirales</taxon>
        <taxon>Lachnospiraceae</taxon>
        <taxon>Hungatella</taxon>
    </lineage>
</organism>
<reference evidence="13 14" key="1">
    <citation type="submission" date="2018-05" db="EMBL/GenBank/DDBJ databases">
        <title>Genomic Encyclopedia of Type Strains, Phase IV (KMG-IV): sequencing the most valuable type-strain genomes for metagenomic binning, comparative biology and taxonomic classification.</title>
        <authorList>
            <person name="Goeker M."/>
        </authorList>
    </citation>
    <scope>NUCLEOTIDE SEQUENCE [LARGE SCALE GENOMIC DNA]</scope>
    <source>
        <strain evidence="13 14">DSM 24995</strain>
    </source>
</reference>
<keyword evidence="5" id="KW-0902">Two-component regulatory system</keyword>
<dbReference type="PANTHER" id="PTHR42713">
    <property type="entry name" value="HISTIDINE KINASE-RELATED"/>
    <property type="match status" value="1"/>
</dbReference>
<comment type="caution">
    <text evidence="13">The sequence shown here is derived from an EMBL/GenBank/DDBJ whole genome shotgun (WGS) entry which is preliminary data.</text>
</comment>
<dbReference type="Gene3D" id="3.40.50.2300">
    <property type="match status" value="1"/>
</dbReference>
<dbReference type="EMBL" id="QJKD01000002">
    <property type="protein sequence ID" value="PXX55994.1"/>
    <property type="molecule type" value="Genomic_DNA"/>
</dbReference>
<evidence type="ECO:0000256" key="1">
    <source>
        <dbReference type="ARBA" id="ARBA00004496"/>
    </source>
</evidence>
<dbReference type="GO" id="GO:0003700">
    <property type="term" value="F:DNA-binding transcription factor activity"/>
    <property type="evidence" value="ECO:0007669"/>
    <property type="project" value="InterPro"/>
</dbReference>
<keyword evidence="6" id="KW-0805">Transcription regulation</keyword>